<organism evidence="7 8">
    <name type="scientific">Clostridium estertheticum</name>
    <dbReference type="NCBI Taxonomy" id="238834"/>
    <lineage>
        <taxon>Bacteria</taxon>
        <taxon>Bacillati</taxon>
        <taxon>Bacillota</taxon>
        <taxon>Clostridia</taxon>
        <taxon>Eubacteriales</taxon>
        <taxon>Clostridiaceae</taxon>
        <taxon>Clostridium</taxon>
    </lineage>
</organism>
<reference evidence="7" key="1">
    <citation type="submission" date="2021-11" db="EMBL/GenBank/DDBJ databases">
        <title>Clostridia strains as spoilage organisms.</title>
        <authorList>
            <person name="Wambui J."/>
            <person name="Stevens M.J.A."/>
            <person name="Stephan R."/>
        </authorList>
    </citation>
    <scope>NUCLEOTIDE SEQUENCE</scope>
    <source>
        <strain evidence="7">CF009</strain>
    </source>
</reference>
<keyword evidence="4" id="KW-0804">Transcription</keyword>
<dbReference type="Pfam" id="PF06506">
    <property type="entry name" value="PrpR_N"/>
    <property type="match status" value="1"/>
</dbReference>
<name>A0AA47EEN5_9CLOT</name>
<dbReference type="GO" id="GO:0043565">
    <property type="term" value="F:sequence-specific DNA binding"/>
    <property type="evidence" value="ECO:0007669"/>
    <property type="project" value="InterPro"/>
</dbReference>
<keyword evidence="3" id="KW-0805">Transcription regulation</keyword>
<dbReference type="InterPro" id="IPR010524">
    <property type="entry name" value="Sig_transdc_resp-reg_PrpR_N"/>
</dbReference>
<proteinExistence type="predicted"/>
<evidence type="ECO:0000313" key="7">
    <source>
        <dbReference type="EMBL" id="WAG58798.1"/>
    </source>
</evidence>
<dbReference type="InterPro" id="IPR002197">
    <property type="entry name" value="HTH_Fis"/>
</dbReference>
<sequence>MTIKLLAIVPYEGLRELLKDVCSKYENIVMDIEIADLNGSIPIAREADKRGYDIILSRGGTANIIREYAEIPVIEIPVSGYDILHVLTLIKNSSTKMAAIGFSNICKGTEIVRKLLNIDLPIYSLNKETEVTQVLQKAFNDGIQIVLGDVVTVRAAKEMGYHGILITSGYESVNEAFKEVQRIYDILLKGKAKVNLLEKLLESSSLGVIAVDGQNIIRYTNSAAARILGEETVKLIGDVLAYHVPIIVNLIKNIVNEGKKDVKQYIYIKKKQVYINIVSCPDEIEARYIISLVTDESKIKNSLVQMPSGISTFAQIVGSSVAIKKCIQKAKKLAGLDGNVWIYGESGSGKCMFAQAIHSESSFRKNSFYILDCKQLSELELESELFGNENVVGLIQKGEKGTLYLKDIDGMKLSMQERIVLEVNKGTSMRIIASSSIPFEKSTIREEFSKKLFSIIGELYLKIPSIKERLEDIEEIVRIKIADYNSQYGKQIVGMRAEVINKLMNESWPGNVKELINIITEMPAASDGPYIELSEVDEILRRHEESHKKLSQNTMMVDIGGSWEEIEKKILWHILQEEDMNQSSTAERLGINRTTIWRKLKEYDTTMLQK</sequence>
<dbReference type="PROSITE" id="PS50045">
    <property type="entry name" value="SIGMA54_INTERACT_4"/>
    <property type="match status" value="1"/>
</dbReference>
<evidence type="ECO:0000256" key="4">
    <source>
        <dbReference type="ARBA" id="ARBA00023163"/>
    </source>
</evidence>
<dbReference type="Pfam" id="PF00158">
    <property type="entry name" value="Sigma54_activat"/>
    <property type="match status" value="1"/>
</dbReference>
<evidence type="ECO:0000259" key="6">
    <source>
        <dbReference type="PROSITE" id="PS50112"/>
    </source>
</evidence>
<dbReference type="Pfam" id="PF02954">
    <property type="entry name" value="HTH_8"/>
    <property type="match status" value="1"/>
</dbReference>
<dbReference type="AlphaFoldDB" id="A0AA47EEN5"/>
<dbReference type="GO" id="GO:0006355">
    <property type="term" value="P:regulation of DNA-templated transcription"/>
    <property type="evidence" value="ECO:0007669"/>
    <property type="project" value="InterPro"/>
</dbReference>
<dbReference type="GO" id="GO:0005524">
    <property type="term" value="F:ATP binding"/>
    <property type="evidence" value="ECO:0007669"/>
    <property type="project" value="UniProtKB-KW"/>
</dbReference>
<keyword evidence="2" id="KW-0067">ATP-binding</keyword>
<evidence type="ECO:0000256" key="2">
    <source>
        <dbReference type="ARBA" id="ARBA00022840"/>
    </source>
</evidence>
<dbReference type="Proteomes" id="UP001164733">
    <property type="component" value="Chromosome"/>
</dbReference>
<gene>
    <name evidence="7" type="ORF">LL038_14160</name>
</gene>
<evidence type="ECO:0000313" key="8">
    <source>
        <dbReference type="Proteomes" id="UP001164733"/>
    </source>
</evidence>
<dbReference type="PROSITE" id="PS50112">
    <property type="entry name" value="PAS"/>
    <property type="match status" value="1"/>
</dbReference>
<dbReference type="Pfam" id="PF13188">
    <property type="entry name" value="PAS_8"/>
    <property type="match status" value="1"/>
</dbReference>
<keyword evidence="1" id="KW-0547">Nucleotide-binding</keyword>
<protein>
    <submittedName>
        <fullName evidence="7">PrpR N-terminal domain-containing protein</fullName>
    </submittedName>
</protein>
<dbReference type="CDD" id="cd00009">
    <property type="entry name" value="AAA"/>
    <property type="match status" value="1"/>
</dbReference>
<dbReference type="InterPro" id="IPR000014">
    <property type="entry name" value="PAS"/>
</dbReference>
<feature type="domain" description="PAS" evidence="6">
    <location>
        <begin position="193"/>
        <end position="237"/>
    </location>
</feature>
<dbReference type="EMBL" id="CP086239">
    <property type="protein sequence ID" value="WAG58798.1"/>
    <property type="molecule type" value="Genomic_DNA"/>
</dbReference>
<dbReference type="InterPro" id="IPR058031">
    <property type="entry name" value="AAA_lid_NorR"/>
</dbReference>
<dbReference type="PANTHER" id="PTHR32071">
    <property type="entry name" value="TRANSCRIPTIONAL REGULATORY PROTEIN"/>
    <property type="match status" value="1"/>
</dbReference>
<dbReference type="RefSeq" id="WP_216122017.1">
    <property type="nucleotide sequence ID" value="NZ_CP086239.1"/>
</dbReference>
<dbReference type="InterPro" id="IPR002078">
    <property type="entry name" value="Sigma_54_int"/>
</dbReference>
<dbReference type="Pfam" id="PF25601">
    <property type="entry name" value="AAA_lid_14"/>
    <property type="match status" value="1"/>
</dbReference>
<accession>A0AA47EEN5</accession>
<feature type="domain" description="Sigma-54 factor interaction" evidence="5">
    <location>
        <begin position="316"/>
        <end position="524"/>
    </location>
</feature>
<evidence type="ECO:0000256" key="1">
    <source>
        <dbReference type="ARBA" id="ARBA00022741"/>
    </source>
</evidence>
<evidence type="ECO:0000256" key="3">
    <source>
        <dbReference type="ARBA" id="ARBA00023015"/>
    </source>
</evidence>
<dbReference type="GO" id="GO:0000156">
    <property type="term" value="F:phosphorelay response regulator activity"/>
    <property type="evidence" value="ECO:0007669"/>
    <property type="project" value="InterPro"/>
</dbReference>
<evidence type="ECO:0000259" key="5">
    <source>
        <dbReference type="PROSITE" id="PS50045"/>
    </source>
</evidence>